<dbReference type="InterPro" id="IPR001584">
    <property type="entry name" value="Integrase_cat-core"/>
</dbReference>
<gene>
    <name evidence="2" type="ORF">Pan181_23470</name>
    <name evidence="3" type="ORF">Pan181_25150</name>
    <name evidence="4" type="ORF">Pan181_27750</name>
    <name evidence="5" type="ORF">Pan181_27820</name>
    <name evidence="6" type="ORF">Pan181_47480</name>
</gene>
<sequence>MSNDQKIIKNKLGLLKLAERLGNVSEACKVFGYSRDSFYRFKELYDNGGEEALKEISRKKPVVKNRVAAEVEEAVVEMAFEQPAYGQVRVSNELKKRGILISSGGVRSVWLRHELETFKKRLKALEAKVAQDGIILTESQVVALEKAKLEKEAHGEIETEHPGYLVAQDTFYVGTIKGVGRIYQQTVIDTYSRVAFAKLYDRKNALVAADMLNDQVIPFFEAEDVPVLRMLTDRGTEYCGSREHHEYQLYLAIENIDHSKTRAKRPQSNGICERFHKTMLQEFYQVAFRKKMFSSIEELQTDLDQWMKSYNHERPHSGRYCYGKTPMETFEDAKSIVNEKRLDKNLQLVAN</sequence>
<dbReference type="KEGG" id="amuc:Pan181_25150"/>
<name>A0A518ANL1_9BACT</name>
<feature type="domain" description="Integrase catalytic" evidence="1">
    <location>
        <begin position="158"/>
        <end position="334"/>
    </location>
</feature>
<dbReference type="KEGG" id="amuc:Pan181_23470"/>
<dbReference type="RefSeq" id="WP_145246897.1">
    <property type="nucleotide sequence ID" value="NZ_CP036278.1"/>
</dbReference>
<dbReference type="Pfam" id="PF13683">
    <property type="entry name" value="rve_3"/>
    <property type="match status" value="1"/>
</dbReference>
<dbReference type="Gene3D" id="3.30.420.10">
    <property type="entry name" value="Ribonuclease H-like superfamily/Ribonuclease H"/>
    <property type="match status" value="1"/>
</dbReference>
<dbReference type="GO" id="GO:0003676">
    <property type="term" value="F:nucleic acid binding"/>
    <property type="evidence" value="ECO:0007669"/>
    <property type="project" value="InterPro"/>
</dbReference>
<dbReference type="InterPro" id="IPR050900">
    <property type="entry name" value="Transposase_IS3/IS150/IS904"/>
</dbReference>
<dbReference type="PANTHER" id="PTHR46889:SF4">
    <property type="entry name" value="TRANSPOSASE INSO FOR INSERTION SEQUENCE ELEMENT IS911B-RELATED"/>
    <property type="match status" value="1"/>
</dbReference>
<evidence type="ECO:0000313" key="3">
    <source>
        <dbReference type="EMBL" id="QDU56306.1"/>
    </source>
</evidence>
<accession>A0A518ANL1</accession>
<dbReference type="EMBL" id="CP036278">
    <property type="protein sequence ID" value="QDU56306.1"/>
    <property type="molecule type" value="Genomic_DNA"/>
</dbReference>
<dbReference type="EMBL" id="CP036278">
    <property type="protein sequence ID" value="QDU58510.1"/>
    <property type="molecule type" value="Genomic_DNA"/>
</dbReference>
<dbReference type="Proteomes" id="UP000315750">
    <property type="component" value="Chromosome"/>
</dbReference>
<dbReference type="NCBIfam" id="NF033577">
    <property type="entry name" value="transpos_IS481"/>
    <property type="match status" value="1"/>
</dbReference>
<dbReference type="SUPFAM" id="SSF53098">
    <property type="entry name" value="Ribonuclease H-like"/>
    <property type="match status" value="1"/>
</dbReference>
<dbReference type="SUPFAM" id="SSF46689">
    <property type="entry name" value="Homeodomain-like"/>
    <property type="match status" value="1"/>
</dbReference>
<dbReference type="InterPro" id="IPR047656">
    <property type="entry name" value="IS481-like_transpos"/>
</dbReference>
<dbReference type="KEGG" id="amuc:Pan181_27820"/>
<dbReference type="AlphaFoldDB" id="A0A518ANL1"/>
<evidence type="ECO:0000313" key="2">
    <source>
        <dbReference type="EMBL" id="QDU56143.1"/>
    </source>
</evidence>
<dbReference type="EMBL" id="CP036278">
    <property type="protein sequence ID" value="QDU56565.1"/>
    <property type="molecule type" value="Genomic_DNA"/>
</dbReference>
<evidence type="ECO:0000259" key="1">
    <source>
        <dbReference type="PROSITE" id="PS50994"/>
    </source>
</evidence>
<dbReference type="InterPro" id="IPR012337">
    <property type="entry name" value="RNaseH-like_sf"/>
</dbReference>
<dbReference type="InterPro" id="IPR036397">
    <property type="entry name" value="RNaseH_sf"/>
</dbReference>
<dbReference type="PANTHER" id="PTHR46889">
    <property type="entry name" value="TRANSPOSASE INSF FOR INSERTION SEQUENCE IS3B-RELATED"/>
    <property type="match status" value="1"/>
</dbReference>
<dbReference type="PROSITE" id="PS50994">
    <property type="entry name" value="INTEGRASE"/>
    <property type="match status" value="1"/>
</dbReference>
<evidence type="ECO:0000313" key="6">
    <source>
        <dbReference type="EMBL" id="QDU58510.1"/>
    </source>
</evidence>
<dbReference type="KEGG" id="amuc:Pan181_27750"/>
<dbReference type="KEGG" id="amuc:Pan181_47480"/>
<reference evidence="3 7" key="1">
    <citation type="submission" date="2019-02" db="EMBL/GenBank/DDBJ databases">
        <title>Deep-cultivation of Planctomycetes and their phenomic and genomic characterization uncovers novel biology.</title>
        <authorList>
            <person name="Wiegand S."/>
            <person name="Jogler M."/>
            <person name="Boedeker C."/>
            <person name="Pinto D."/>
            <person name="Vollmers J."/>
            <person name="Rivas-Marin E."/>
            <person name="Kohn T."/>
            <person name="Peeters S.H."/>
            <person name="Heuer A."/>
            <person name="Rast P."/>
            <person name="Oberbeckmann S."/>
            <person name="Bunk B."/>
            <person name="Jeske O."/>
            <person name="Meyerdierks A."/>
            <person name="Storesund J.E."/>
            <person name="Kallscheuer N."/>
            <person name="Luecker S."/>
            <person name="Lage O.M."/>
            <person name="Pohl T."/>
            <person name="Merkel B.J."/>
            <person name="Hornburger P."/>
            <person name="Mueller R.-W."/>
            <person name="Bruemmer F."/>
            <person name="Labrenz M."/>
            <person name="Spormann A.M."/>
            <person name="Op den Camp H."/>
            <person name="Overmann J."/>
            <person name="Amann R."/>
            <person name="Jetten M.S.M."/>
            <person name="Mascher T."/>
            <person name="Medema M.H."/>
            <person name="Devos D.P."/>
            <person name="Kaster A.-K."/>
            <person name="Ovreas L."/>
            <person name="Rohde M."/>
            <person name="Galperin M.Y."/>
            <person name="Jogler C."/>
        </authorList>
    </citation>
    <scope>NUCLEOTIDE SEQUENCE [LARGE SCALE GENOMIC DNA]</scope>
    <source>
        <strain evidence="3 7">Pan181</strain>
    </source>
</reference>
<evidence type="ECO:0000313" key="4">
    <source>
        <dbReference type="EMBL" id="QDU56565.1"/>
    </source>
</evidence>
<evidence type="ECO:0000313" key="5">
    <source>
        <dbReference type="EMBL" id="QDU56572.1"/>
    </source>
</evidence>
<dbReference type="Pfam" id="PF13551">
    <property type="entry name" value="HTH_29"/>
    <property type="match status" value="1"/>
</dbReference>
<organism evidence="3 7">
    <name type="scientific">Aeoliella mucimassa</name>
    <dbReference type="NCBI Taxonomy" id="2527972"/>
    <lineage>
        <taxon>Bacteria</taxon>
        <taxon>Pseudomonadati</taxon>
        <taxon>Planctomycetota</taxon>
        <taxon>Planctomycetia</taxon>
        <taxon>Pirellulales</taxon>
        <taxon>Lacipirellulaceae</taxon>
        <taxon>Aeoliella</taxon>
    </lineage>
</organism>
<proteinExistence type="predicted"/>
<dbReference type="OrthoDB" id="285898at2"/>
<dbReference type="InterPro" id="IPR009057">
    <property type="entry name" value="Homeodomain-like_sf"/>
</dbReference>
<keyword evidence="7" id="KW-1185">Reference proteome</keyword>
<dbReference type="GO" id="GO:0015074">
    <property type="term" value="P:DNA integration"/>
    <property type="evidence" value="ECO:0007669"/>
    <property type="project" value="InterPro"/>
</dbReference>
<dbReference type="EMBL" id="CP036278">
    <property type="protein sequence ID" value="QDU56143.1"/>
    <property type="molecule type" value="Genomic_DNA"/>
</dbReference>
<protein>
    <submittedName>
        <fullName evidence="3">Integrase core domain protein</fullName>
    </submittedName>
</protein>
<dbReference type="EMBL" id="CP036278">
    <property type="protein sequence ID" value="QDU56572.1"/>
    <property type="molecule type" value="Genomic_DNA"/>
</dbReference>
<evidence type="ECO:0000313" key="7">
    <source>
        <dbReference type="Proteomes" id="UP000315750"/>
    </source>
</evidence>